<proteinExistence type="predicted"/>
<accession>A0A1I8MPU4</accession>
<dbReference type="AlphaFoldDB" id="A0A1I8MPU4"/>
<comment type="subcellular location">
    <subcellularLocation>
        <location evidence="1">Cell membrane</location>
        <topology evidence="1">Multi-pass membrane protein</topology>
    </subcellularLocation>
</comment>
<evidence type="ECO:0000256" key="6">
    <source>
        <dbReference type="ARBA" id="ARBA00022989"/>
    </source>
</evidence>
<dbReference type="Pfam" id="PF02949">
    <property type="entry name" value="7tm_6"/>
    <property type="match status" value="1"/>
</dbReference>
<organism evidence="11">
    <name type="scientific">Musca domestica</name>
    <name type="common">House fly</name>
    <dbReference type="NCBI Taxonomy" id="7370"/>
    <lineage>
        <taxon>Eukaryota</taxon>
        <taxon>Metazoa</taxon>
        <taxon>Ecdysozoa</taxon>
        <taxon>Arthropoda</taxon>
        <taxon>Hexapoda</taxon>
        <taxon>Insecta</taxon>
        <taxon>Pterygota</taxon>
        <taxon>Neoptera</taxon>
        <taxon>Endopterygota</taxon>
        <taxon>Diptera</taxon>
        <taxon>Brachycera</taxon>
        <taxon>Muscomorpha</taxon>
        <taxon>Muscoidea</taxon>
        <taxon>Muscidae</taxon>
        <taxon>Musca</taxon>
    </lineage>
</organism>
<dbReference type="PANTHER" id="PTHR13371">
    <property type="entry name" value="GLYCINE-, GLUTAMATE-, THIENYLCYCLOHEXYLPIPERIDINE-BINDING PROTEIN"/>
    <property type="match status" value="1"/>
</dbReference>
<keyword evidence="9" id="KW-0807">Transducer</keyword>
<dbReference type="EnsemblMetazoa" id="MDOA007213-RA">
    <property type="protein sequence ID" value="MDOA007213-PA"/>
    <property type="gene ID" value="MDOA007213"/>
</dbReference>
<name>A0A1I8MPU4_MUSDO</name>
<dbReference type="eggNOG" id="KOG4825">
    <property type="taxonomic scope" value="Eukaryota"/>
</dbReference>
<feature type="domain" description="Centrosomal protein CEP104 Zn finger" evidence="10">
    <location>
        <begin position="204"/>
        <end position="314"/>
    </location>
</feature>
<dbReference type="GO" id="GO:0007165">
    <property type="term" value="P:signal transduction"/>
    <property type="evidence" value="ECO:0007669"/>
    <property type="project" value="UniProtKB-KW"/>
</dbReference>
<evidence type="ECO:0000256" key="9">
    <source>
        <dbReference type="ARBA" id="ARBA00023224"/>
    </source>
</evidence>
<dbReference type="GO" id="GO:0005886">
    <property type="term" value="C:plasma membrane"/>
    <property type="evidence" value="ECO:0007669"/>
    <property type="project" value="UniProtKB-SubCell"/>
</dbReference>
<dbReference type="InterPro" id="IPR004117">
    <property type="entry name" value="7tm6_olfct_rcpt"/>
</dbReference>
<dbReference type="GO" id="GO:0004984">
    <property type="term" value="F:olfactory receptor activity"/>
    <property type="evidence" value="ECO:0007669"/>
    <property type="project" value="InterPro"/>
</dbReference>
<evidence type="ECO:0000313" key="11">
    <source>
        <dbReference type="EnsemblMetazoa" id="MDOA007213-PA"/>
    </source>
</evidence>
<keyword evidence="6" id="KW-1133">Transmembrane helix</keyword>
<evidence type="ECO:0000256" key="5">
    <source>
        <dbReference type="ARBA" id="ARBA00022725"/>
    </source>
</evidence>
<dbReference type="InterPro" id="IPR052607">
    <property type="entry name" value="CEP104-like"/>
</dbReference>
<keyword evidence="5" id="KW-0552">Olfaction</keyword>
<evidence type="ECO:0000256" key="1">
    <source>
        <dbReference type="ARBA" id="ARBA00004651"/>
    </source>
</evidence>
<dbReference type="InterPro" id="IPR048738">
    <property type="entry name" value="CEP104_Znf"/>
</dbReference>
<keyword evidence="4" id="KW-0812">Transmembrane</keyword>
<keyword evidence="8" id="KW-0675">Receptor</keyword>
<keyword evidence="3" id="KW-0716">Sensory transduction</keyword>
<dbReference type="PANTHER" id="PTHR13371:SF0">
    <property type="entry name" value="CENTROSOMAL PROTEIN OF 104 KDA"/>
    <property type="match status" value="1"/>
</dbReference>
<sequence>FFFVSGNGFHISIFYYIGTLLVVRAWFNMSVGIDTLFGWYIFAVSGHFRILRHKIKETALKIDAYDNHRDFVSDVAAFVSYHNRTLKFTENLNRLYGEILWSEISMSCLQLCFLLYSLTNDENFANIPFHFFASAAITMQLMIYCFGGEKLKNENDMLCHDIYMAMPWEKMYPSEKKLMLLPLLRTQREISLKGLYFVINVNLSCPFCDWSSQSGDQTQLDRHYWKSCPFLTKCPQCSQVLEVAALNYHLTKECEVKDNYIMCERCTESVHKQLYDLHQMEDYCRELKTGAARCPLCHDDVHLPLDGGWKLHLLSASGCPGNTRRRSKKSTSSS</sequence>
<dbReference type="VEuPathDB" id="VectorBase:MDOA007213"/>
<dbReference type="GO" id="GO:0005549">
    <property type="term" value="F:odorant binding"/>
    <property type="evidence" value="ECO:0007669"/>
    <property type="project" value="InterPro"/>
</dbReference>
<protein>
    <recommendedName>
        <fullName evidence="10">Centrosomal protein CEP104 Zn finger domain-containing protein</fullName>
    </recommendedName>
</protein>
<dbReference type="STRING" id="7370.A0A1I8MPU4"/>
<evidence type="ECO:0000256" key="2">
    <source>
        <dbReference type="ARBA" id="ARBA00022475"/>
    </source>
</evidence>
<keyword evidence="7" id="KW-0472">Membrane</keyword>
<evidence type="ECO:0000256" key="3">
    <source>
        <dbReference type="ARBA" id="ARBA00022606"/>
    </source>
</evidence>
<keyword evidence="2" id="KW-1003">Cell membrane</keyword>
<dbReference type="VEuPathDB" id="VectorBase:MDOMA2_003233"/>
<dbReference type="GO" id="GO:0005929">
    <property type="term" value="C:cilium"/>
    <property type="evidence" value="ECO:0007669"/>
    <property type="project" value="TreeGrafter"/>
</dbReference>
<reference evidence="11" key="1">
    <citation type="submission" date="2020-05" db="UniProtKB">
        <authorList>
            <consortium name="EnsemblMetazoa"/>
        </authorList>
    </citation>
    <scope>IDENTIFICATION</scope>
    <source>
        <strain evidence="11">Aabys</strain>
    </source>
</reference>
<evidence type="ECO:0000256" key="4">
    <source>
        <dbReference type="ARBA" id="ARBA00022692"/>
    </source>
</evidence>
<evidence type="ECO:0000256" key="7">
    <source>
        <dbReference type="ARBA" id="ARBA00023136"/>
    </source>
</evidence>
<dbReference type="Pfam" id="PF21039">
    <property type="entry name" value="CEP104_ZnF"/>
    <property type="match status" value="1"/>
</dbReference>
<evidence type="ECO:0000259" key="10">
    <source>
        <dbReference type="Pfam" id="PF21039"/>
    </source>
</evidence>
<evidence type="ECO:0000256" key="8">
    <source>
        <dbReference type="ARBA" id="ARBA00023170"/>
    </source>
</evidence>